<reference evidence="10" key="1">
    <citation type="submission" date="2025-08" db="UniProtKB">
        <authorList>
            <consortium name="RefSeq"/>
        </authorList>
    </citation>
    <scope>IDENTIFICATION</scope>
    <source>
        <tissue evidence="10">Gonads</tissue>
    </source>
</reference>
<feature type="domain" description="WSC" evidence="8">
    <location>
        <begin position="24"/>
        <end position="113"/>
    </location>
</feature>
<keyword evidence="5" id="KW-0472">Membrane</keyword>
<sequence>MKPSTHFTLVASFLALLILISRAQGGYVGCYEGRTGGVSAGRYNTSTVDPTTCQTTCGTQQFSYARLYDGRYCFCSNALPSVLVNDSHCDDPCTGDALEKCGGDRHVSVYHVGAEIQGLRVTAGVFTAGVEGAIEVAVTKGSGVVYEVDYGDGTGRTEANATDFDRKTYVMPGRYAVTVYARNADGTYENKSTAVAVSVHEPVQGVQLVCPQLIGVLQEVRCNGTVNAGSDMKVTVKYGDMQNETFAIADAGHSTVGPSIPEHASTVDSTSSNDVHLMPQSEVMDPGTITAWEYYADIPGNVAFLIFRPKCPTGEQYCHVENICNSTCTLSPRQHSCSNGLFSSVRGSCVNATGGVSTEPDRSSARPPEYTIVESISHVIASRGYGVLSPSNAVDVTYGDVIGYRGIAGLLGTRVTSRGEQPDLNYTAITNAVIGDVLTTSNFAGLVQHRHLLRVVTRRPSNVLIFHKYASEGQYRADFAVSNDKINSTVTVSSQIEVWPAINQTLLDEPPAYAEISKPINFTLLPHTGRNLTYEWTFSEGTAVSTTIPSVTHTYTTIGPHNVSVRVFNGLFENSTSSSLVIQEPLQGVDIITDHAQLNTLHNITLNVTGGTEYSCDVDFGDDTSVVTIPVSQLVGMVQVGHVYTIGGIHTIIVSCYNMISRVNATHDIPLGVPITGLRFLKESAIVGVPYEITFAIDTGSNVTFELFFAGTPITSVRFDPNTMTGDWGAGLYTSASPSVNELTLRAINTVGTEEISVNFTTEEAIPRPTLSVDHTMFQVGGTATFKLMITAGTSVSIVWDYGDGSRETYSIPVTSAWVQQVPSLSITRNHTYAAGGTPIATIIVANAYSNHTFTQQIDVITPISNLSLASNSPVAYIPPGTASIMVLQGGGAPVAGATIKIDWGDGTAVEVKDLDVGFNYYHEYEAKGNYRVTANVSNPISFMWLETGFLVAEPVTDLRLSTVPPHVPVGQPCVLVLTMYQGENVTFYVDFGDSSGLVTKTREGTTPLDEDTVTHSYSTTGNYTITVIASNMMGNTTKTYVIAVQNPVQNVTFDVSSDAPRLGIGAVQITIDFTTSPPSHDIPSEATISVEWEAGQIDSLPFDCAANCQRVLSHTFNVPGVHTSNVTIYNLASTVTYTVDTSVYETITSIGATAMYQPLIPIGGPDIVGIGPNRVAFPLNRPVKFHVNTSGTVKDYELTAHDENLNVVLHCIHTSWPLTTLFDTANNYTVNITARNPFSSESVVLNIYLGEPVDILEIKENGTTVTGPGENKTFLVVFNSTGSDSCVYVAFDNDPYGVYGWRDACYKNYASSVPYLGVIPVGVLSITTVFPDIGDHQMSVRGFNPFTDTTVNLSFPISNVQCQKPQVSIDQQKELFYDPRVVHMKDSFQLTGITVIKCQVTLLNDKQWTLEEVDGTTGDTIRTIDISSIPSAMSEEIVLPKRYLPYGVYKFTFTVQMRRDQFPEGDIFERSTATHVRVSESPLVVVVLDGGLTKVKRGHGRNITLSPGVYSKDPDLDPTADQVRMPCYSLFF</sequence>
<accession>A0A2R2MSH2</accession>
<keyword evidence="2" id="KW-0812">Transmembrane</keyword>
<feature type="signal peptide" evidence="6">
    <location>
        <begin position="1"/>
        <end position="25"/>
    </location>
</feature>
<dbReference type="SMART" id="SM00321">
    <property type="entry name" value="WSC"/>
    <property type="match status" value="1"/>
</dbReference>
<dbReference type="SMART" id="SM00089">
    <property type="entry name" value="PKD"/>
    <property type="match status" value="5"/>
</dbReference>
<dbReference type="InParanoid" id="A0A2R2MSH2"/>
<feature type="domain" description="PKD" evidence="7">
    <location>
        <begin position="983"/>
        <end position="1052"/>
    </location>
</feature>
<comment type="subcellular location">
    <subcellularLocation>
        <location evidence="1">Membrane</location>
        <topology evidence="1">Multi-pass membrane protein</topology>
    </subcellularLocation>
</comment>
<dbReference type="STRING" id="7574.A0A2R2MSH2"/>
<dbReference type="GeneID" id="106179417"/>
<evidence type="ECO:0000259" key="7">
    <source>
        <dbReference type="PROSITE" id="PS50093"/>
    </source>
</evidence>
<evidence type="ECO:0000256" key="2">
    <source>
        <dbReference type="ARBA" id="ARBA00022692"/>
    </source>
</evidence>
<feature type="domain" description="PKD" evidence="7">
    <location>
        <begin position="792"/>
        <end position="867"/>
    </location>
</feature>
<dbReference type="GO" id="GO:0005261">
    <property type="term" value="F:monoatomic cation channel activity"/>
    <property type="evidence" value="ECO:0007669"/>
    <property type="project" value="TreeGrafter"/>
</dbReference>
<dbReference type="Proteomes" id="UP000085678">
    <property type="component" value="Unplaced"/>
</dbReference>
<organism evidence="9 10">
    <name type="scientific">Lingula anatina</name>
    <name type="common">Brachiopod</name>
    <name type="synonym">Lingula unguis</name>
    <dbReference type="NCBI Taxonomy" id="7574"/>
    <lineage>
        <taxon>Eukaryota</taxon>
        <taxon>Metazoa</taxon>
        <taxon>Spiralia</taxon>
        <taxon>Lophotrochozoa</taxon>
        <taxon>Brachiopoda</taxon>
        <taxon>Linguliformea</taxon>
        <taxon>Lingulata</taxon>
        <taxon>Lingulida</taxon>
        <taxon>Linguloidea</taxon>
        <taxon>Lingulidae</taxon>
        <taxon>Lingula</taxon>
    </lineage>
</organism>
<dbReference type="PROSITE" id="PS50093">
    <property type="entry name" value="PKD"/>
    <property type="match status" value="5"/>
</dbReference>
<dbReference type="Pfam" id="PF02010">
    <property type="entry name" value="REJ"/>
    <property type="match status" value="1"/>
</dbReference>
<dbReference type="SUPFAM" id="SSF49299">
    <property type="entry name" value="PKD domain"/>
    <property type="match status" value="6"/>
</dbReference>
<evidence type="ECO:0000313" key="10">
    <source>
        <dbReference type="RefSeq" id="XP_023933211.1"/>
    </source>
</evidence>
<dbReference type="GO" id="GO:0005886">
    <property type="term" value="C:plasma membrane"/>
    <property type="evidence" value="ECO:0007669"/>
    <property type="project" value="TreeGrafter"/>
</dbReference>
<evidence type="ECO:0000256" key="4">
    <source>
        <dbReference type="ARBA" id="ARBA00022989"/>
    </source>
</evidence>
<dbReference type="InterPro" id="IPR002859">
    <property type="entry name" value="PKD/REJ-like"/>
</dbReference>
<dbReference type="CDD" id="cd00146">
    <property type="entry name" value="PKD"/>
    <property type="match status" value="2"/>
</dbReference>
<dbReference type="InterPro" id="IPR002889">
    <property type="entry name" value="WSC_carb-bd"/>
</dbReference>
<dbReference type="InterPro" id="IPR022409">
    <property type="entry name" value="PKD/Chitinase_dom"/>
</dbReference>
<dbReference type="PANTHER" id="PTHR46730">
    <property type="entry name" value="POLYCYSTIN-1"/>
    <property type="match status" value="1"/>
</dbReference>
<evidence type="ECO:0000256" key="5">
    <source>
        <dbReference type="ARBA" id="ARBA00023136"/>
    </source>
</evidence>
<proteinExistence type="predicted"/>
<name>A0A2R2MSH2_LINAN</name>
<dbReference type="Gene3D" id="2.60.40.10">
    <property type="entry name" value="Immunoglobulins"/>
    <property type="match status" value="5"/>
</dbReference>
<evidence type="ECO:0000256" key="1">
    <source>
        <dbReference type="ARBA" id="ARBA00004141"/>
    </source>
</evidence>
<dbReference type="Pfam" id="PF01822">
    <property type="entry name" value="WSC"/>
    <property type="match status" value="1"/>
</dbReference>
<dbReference type="GO" id="GO:0006816">
    <property type="term" value="P:calcium ion transport"/>
    <property type="evidence" value="ECO:0007669"/>
    <property type="project" value="TreeGrafter"/>
</dbReference>
<dbReference type="OrthoDB" id="444119at2759"/>
<dbReference type="RefSeq" id="XP_023933211.1">
    <property type="nucleotide sequence ID" value="XM_024077443.1"/>
</dbReference>
<dbReference type="PROSITE" id="PS51212">
    <property type="entry name" value="WSC"/>
    <property type="match status" value="1"/>
</dbReference>
<dbReference type="InterPro" id="IPR035986">
    <property type="entry name" value="PKD_dom_sf"/>
</dbReference>
<keyword evidence="4" id="KW-1133">Transmembrane helix</keyword>
<feature type="domain" description="PKD" evidence="7">
    <location>
        <begin position="528"/>
        <end position="589"/>
    </location>
</feature>
<keyword evidence="9" id="KW-1185">Reference proteome</keyword>
<feature type="domain" description="PKD" evidence="7">
    <location>
        <begin position="892"/>
        <end position="942"/>
    </location>
</feature>
<gene>
    <name evidence="10" type="primary">LOC106179417</name>
</gene>
<evidence type="ECO:0000256" key="6">
    <source>
        <dbReference type="SAM" id="SignalP"/>
    </source>
</evidence>
<dbReference type="InterPro" id="IPR013783">
    <property type="entry name" value="Ig-like_fold"/>
</dbReference>
<feature type="domain" description="PKD" evidence="7">
    <location>
        <begin position="141"/>
        <end position="199"/>
    </location>
</feature>
<feature type="chain" id="PRO_5015196329" evidence="6">
    <location>
        <begin position="26"/>
        <end position="1533"/>
    </location>
</feature>
<dbReference type="PANTHER" id="PTHR46730:SF4">
    <property type="entry name" value="POLYCYSTIC KIDNEY DISEASE PROTEIN 1-LIKE 1"/>
    <property type="match status" value="1"/>
</dbReference>
<evidence type="ECO:0000256" key="3">
    <source>
        <dbReference type="ARBA" id="ARBA00022737"/>
    </source>
</evidence>
<protein>
    <submittedName>
        <fullName evidence="10">Uncharacterized protein LOC106179417</fullName>
    </submittedName>
</protein>
<dbReference type="KEGG" id="lak:106179417"/>
<evidence type="ECO:0000259" key="8">
    <source>
        <dbReference type="PROSITE" id="PS51212"/>
    </source>
</evidence>
<dbReference type="Pfam" id="PF00801">
    <property type="entry name" value="PKD"/>
    <property type="match status" value="2"/>
</dbReference>
<keyword evidence="6" id="KW-0732">Signal</keyword>
<evidence type="ECO:0000313" key="9">
    <source>
        <dbReference type="Proteomes" id="UP000085678"/>
    </source>
</evidence>
<dbReference type="InterPro" id="IPR000601">
    <property type="entry name" value="PKD_dom"/>
</dbReference>
<keyword evidence="3" id="KW-0677">Repeat</keyword>